<dbReference type="InterPro" id="IPR006621">
    <property type="entry name" value="Nose-resist-to-fluoxetine_N"/>
</dbReference>
<keyword evidence="3" id="KW-0732">Signal</keyword>
<dbReference type="EMBL" id="LUCH01004148">
    <property type="protein sequence ID" value="KAF5399325.1"/>
    <property type="molecule type" value="Genomic_DNA"/>
</dbReference>
<feature type="domain" description="Nose resistant-to-fluoxetine protein N-terminal" evidence="4">
    <location>
        <begin position="86"/>
        <end position="213"/>
    </location>
</feature>
<dbReference type="Proteomes" id="UP000748531">
    <property type="component" value="Unassembled WGS sequence"/>
</dbReference>
<feature type="compositionally biased region" description="Polar residues" evidence="1">
    <location>
        <begin position="263"/>
        <end position="282"/>
    </location>
</feature>
<evidence type="ECO:0000256" key="1">
    <source>
        <dbReference type="SAM" id="MobiDB-lite"/>
    </source>
</evidence>
<dbReference type="PANTHER" id="PTHR11161">
    <property type="entry name" value="O-ACYLTRANSFERASE"/>
    <property type="match status" value="1"/>
</dbReference>
<comment type="caution">
    <text evidence="5">The sequence shown here is derived from an EMBL/GenBank/DDBJ whole genome shotgun (WGS) entry which is preliminary data.</text>
</comment>
<dbReference type="AlphaFoldDB" id="A0A8J4WQ25"/>
<keyword evidence="2" id="KW-1133">Transmembrane helix</keyword>
<feature type="transmembrane region" description="Helical" evidence="2">
    <location>
        <begin position="436"/>
        <end position="456"/>
    </location>
</feature>
<feature type="region of interest" description="Disordered" evidence="1">
    <location>
        <begin position="263"/>
        <end position="292"/>
    </location>
</feature>
<feature type="transmembrane region" description="Helical" evidence="2">
    <location>
        <begin position="408"/>
        <end position="429"/>
    </location>
</feature>
<dbReference type="InterPro" id="IPR052728">
    <property type="entry name" value="O2_lipid_transport_reg"/>
</dbReference>
<feature type="signal peptide" evidence="3">
    <location>
        <begin position="1"/>
        <end position="25"/>
    </location>
</feature>
<dbReference type="SMART" id="SM00703">
    <property type="entry name" value="NRF"/>
    <property type="match status" value="1"/>
</dbReference>
<feature type="transmembrane region" description="Helical" evidence="2">
    <location>
        <begin position="223"/>
        <end position="252"/>
    </location>
</feature>
<keyword evidence="2" id="KW-0472">Membrane</keyword>
<evidence type="ECO:0000313" key="6">
    <source>
        <dbReference type="Proteomes" id="UP000748531"/>
    </source>
</evidence>
<protein>
    <recommendedName>
        <fullName evidence="4">Nose resistant-to-fluoxetine protein N-terminal domain-containing protein</fullName>
    </recommendedName>
</protein>
<evidence type="ECO:0000259" key="4">
    <source>
        <dbReference type="SMART" id="SM00703"/>
    </source>
</evidence>
<dbReference type="OrthoDB" id="207378at2759"/>
<feature type="transmembrane region" description="Helical" evidence="2">
    <location>
        <begin position="370"/>
        <end position="388"/>
    </location>
</feature>
<dbReference type="PANTHER" id="PTHR11161:SF0">
    <property type="entry name" value="O-ACYLTRANSFERASE LIKE PROTEIN"/>
    <property type="match status" value="1"/>
</dbReference>
<proteinExistence type="predicted"/>
<gene>
    <name evidence="5" type="ORF">PHET_07338</name>
</gene>
<keyword evidence="2" id="KW-0812">Transmembrane</keyword>
<evidence type="ECO:0000313" key="5">
    <source>
        <dbReference type="EMBL" id="KAF5399325.1"/>
    </source>
</evidence>
<keyword evidence="6" id="KW-1185">Reference proteome</keyword>
<accession>A0A8J4WQ25</accession>
<reference evidence="5" key="1">
    <citation type="submission" date="2019-05" db="EMBL/GenBank/DDBJ databases">
        <title>Annotation for the trematode Paragonimus heterotremus.</title>
        <authorList>
            <person name="Choi Y.-J."/>
        </authorList>
    </citation>
    <scope>NUCLEOTIDE SEQUENCE</scope>
    <source>
        <strain evidence="5">LC</strain>
    </source>
</reference>
<sequence length="457" mass="51450">MHKLVHYAPCTSTLLMVMCILITESKPPDVHPVYSFKSAIQNLIVLANTETRTILVKQLNLYQEQLTLRLWHNTNVFQSLRTDAGNPECLHDLESIISGIYHRDKECLLWLDAVGRPPPAISGGAIEWLGSFELCLNIPEKLQATGVSMSSHYCTVLFKLPFPFKVPVTMHFGISLGICLPKSCYPAEVIEWLNKVFANSSLQVDEVATYCHSSPEGLPKDSWFYFAIVLASVFGALMLSATILEMVIWFIWNSHNKTDTQESLSTVNWRSNSTPVLSNQADESGDNGEPENPLISRHSDVGLAWNPYVTYSEFRGNFFKSQGKAFKWLSSFSVPYNAQKLCNCSQRPCDSHAANKSQDHPLAFLDGIRFITMLWIIFGHCLAFSSLASNNVPMFVEKNVRLWTFQAIVGATVSVDTFFMMSGLLTAYVTLPKFTLVNSLVGQIQFWVIFVLHRLIR</sequence>
<evidence type="ECO:0000256" key="2">
    <source>
        <dbReference type="SAM" id="Phobius"/>
    </source>
</evidence>
<evidence type="ECO:0000256" key="3">
    <source>
        <dbReference type="SAM" id="SignalP"/>
    </source>
</evidence>
<feature type="chain" id="PRO_5035323513" description="Nose resistant-to-fluoxetine protein N-terminal domain-containing protein" evidence="3">
    <location>
        <begin position="26"/>
        <end position="457"/>
    </location>
</feature>
<name>A0A8J4WQ25_9TREM</name>
<dbReference type="Pfam" id="PF20146">
    <property type="entry name" value="NRF"/>
    <property type="match status" value="1"/>
</dbReference>
<organism evidence="5 6">
    <name type="scientific">Paragonimus heterotremus</name>
    <dbReference type="NCBI Taxonomy" id="100268"/>
    <lineage>
        <taxon>Eukaryota</taxon>
        <taxon>Metazoa</taxon>
        <taxon>Spiralia</taxon>
        <taxon>Lophotrochozoa</taxon>
        <taxon>Platyhelminthes</taxon>
        <taxon>Trematoda</taxon>
        <taxon>Digenea</taxon>
        <taxon>Plagiorchiida</taxon>
        <taxon>Troglotremata</taxon>
        <taxon>Troglotrematidae</taxon>
        <taxon>Paragonimus</taxon>
    </lineage>
</organism>